<evidence type="ECO:0000259" key="1">
    <source>
        <dbReference type="Pfam" id="PF00535"/>
    </source>
</evidence>
<organism evidence="2 3">
    <name type="scientific">Clostridium disporicum</name>
    <dbReference type="NCBI Taxonomy" id="84024"/>
    <lineage>
        <taxon>Bacteria</taxon>
        <taxon>Bacillati</taxon>
        <taxon>Bacillota</taxon>
        <taxon>Clostridia</taxon>
        <taxon>Eubacteriales</taxon>
        <taxon>Clostridiaceae</taxon>
        <taxon>Clostridium</taxon>
    </lineage>
</organism>
<keyword evidence="2" id="KW-0808">Transferase</keyword>
<dbReference type="GO" id="GO:0016758">
    <property type="term" value="F:hexosyltransferase activity"/>
    <property type="evidence" value="ECO:0007669"/>
    <property type="project" value="UniProtKB-ARBA"/>
</dbReference>
<accession>A0A174L6F5</accession>
<evidence type="ECO:0000313" key="2">
    <source>
        <dbReference type="EMBL" id="CUP17139.1"/>
    </source>
</evidence>
<reference evidence="2 3" key="1">
    <citation type="submission" date="2015-09" db="EMBL/GenBank/DDBJ databases">
        <authorList>
            <consortium name="Pathogen Informatics"/>
        </authorList>
    </citation>
    <scope>NUCLEOTIDE SEQUENCE [LARGE SCALE GENOMIC DNA]</scope>
    <source>
        <strain evidence="2 3">2789STDY5834856</strain>
    </source>
</reference>
<dbReference type="AlphaFoldDB" id="A0A174L6F5"/>
<dbReference type="OrthoDB" id="9815829at2"/>
<proteinExistence type="predicted"/>
<dbReference type="Proteomes" id="UP000095594">
    <property type="component" value="Unassembled WGS sequence"/>
</dbReference>
<dbReference type="SUPFAM" id="SSF53448">
    <property type="entry name" value="Nucleotide-diphospho-sugar transferases"/>
    <property type="match status" value="1"/>
</dbReference>
<dbReference type="InterPro" id="IPR029044">
    <property type="entry name" value="Nucleotide-diphossugar_trans"/>
</dbReference>
<feature type="domain" description="Glycosyltransferase 2-like" evidence="1">
    <location>
        <begin position="4"/>
        <end position="160"/>
    </location>
</feature>
<dbReference type="Pfam" id="PF00535">
    <property type="entry name" value="Glycos_transf_2"/>
    <property type="match status" value="1"/>
</dbReference>
<dbReference type="PANTHER" id="PTHR22916">
    <property type="entry name" value="GLYCOSYLTRANSFERASE"/>
    <property type="match status" value="1"/>
</dbReference>
<evidence type="ECO:0000313" key="3">
    <source>
        <dbReference type="Proteomes" id="UP000095594"/>
    </source>
</evidence>
<dbReference type="EMBL" id="CYZX01000029">
    <property type="protein sequence ID" value="CUP17139.1"/>
    <property type="molecule type" value="Genomic_DNA"/>
</dbReference>
<sequence>MKCSVLMSVYKNDDPEFLKVALESIYEKQTRKPEEIIVVFDGELNNRLYEVLNDFRKGKESIVFYYPQDINRGLGEALKIGVEKCTGDYIFRMDSDDISDPRRFEKQYLFMQNNPDIDVVGSDIAEFNISTDETMRLRICPRMHEDIVKMGKRRNPMNHVSVCMRTSALKRCGGYETLLLLEDYYLWLKMIATGCRLENINEPLVYVRVGNGFNSKRGSKTRIKGWKVLQKYMLSTRMINRFEAMTNMIYIIVFVNIPAPLKKLLYDVVLRK</sequence>
<gene>
    <name evidence="2" type="ORF">ERS852471_03134</name>
</gene>
<name>A0A174L6F5_9CLOT</name>
<dbReference type="PANTHER" id="PTHR22916:SF3">
    <property type="entry name" value="UDP-GLCNAC:BETAGAL BETA-1,3-N-ACETYLGLUCOSAMINYLTRANSFERASE-LIKE PROTEIN 1"/>
    <property type="match status" value="1"/>
</dbReference>
<dbReference type="RefSeq" id="WP_055268190.1">
    <property type="nucleotide sequence ID" value="NZ_CABIXQ010000029.1"/>
</dbReference>
<dbReference type="InterPro" id="IPR001173">
    <property type="entry name" value="Glyco_trans_2-like"/>
</dbReference>
<dbReference type="Gene3D" id="3.90.550.10">
    <property type="entry name" value="Spore Coat Polysaccharide Biosynthesis Protein SpsA, Chain A"/>
    <property type="match status" value="1"/>
</dbReference>
<protein>
    <submittedName>
        <fullName evidence="2">Glycosyltransferase</fullName>
    </submittedName>
</protein>